<proteinExistence type="inferred from homology"/>
<name>A0AAE5A4W1_9NOCA</name>
<organism evidence="7 8">
    <name type="scientific">Rhodococcus oxybenzonivorans</name>
    <dbReference type="NCBI Taxonomy" id="1990687"/>
    <lineage>
        <taxon>Bacteria</taxon>
        <taxon>Bacillati</taxon>
        <taxon>Actinomycetota</taxon>
        <taxon>Actinomycetes</taxon>
        <taxon>Mycobacteriales</taxon>
        <taxon>Nocardiaceae</taxon>
        <taxon>Rhodococcus</taxon>
    </lineage>
</organism>
<comment type="similarity">
    <text evidence="1">Belongs to the ATP-dependent AMP-binding enzyme family.</text>
</comment>
<dbReference type="PANTHER" id="PTHR43859">
    <property type="entry name" value="ACYL-ACTIVATING ENZYME"/>
    <property type="match status" value="1"/>
</dbReference>
<feature type="domain" description="AMP-dependent synthetase/ligase" evidence="5">
    <location>
        <begin position="25"/>
        <end position="397"/>
    </location>
</feature>
<dbReference type="EMBL" id="JAWLUP010000006">
    <property type="protein sequence ID" value="MDV7263977.1"/>
    <property type="molecule type" value="Genomic_DNA"/>
</dbReference>
<dbReference type="CDD" id="cd12119">
    <property type="entry name" value="ttLC_FACS_AlkK_like"/>
    <property type="match status" value="1"/>
</dbReference>
<evidence type="ECO:0000256" key="3">
    <source>
        <dbReference type="ARBA" id="ARBA00022832"/>
    </source>
</evidence>
<dbReference type="GO" id="GO:0006631">
    <property type="term" value="P:fatty acid metabolic process"/>
    <property type="evidence" value="ECO:0007669"/>
    <property type="project" value="UniProtKB-KW"/>
</dbReference>
<dbReference type="FunFam" id="3.30.300.30:FF:000008">
    <property type="entry name" value="2,3-dihydroxybenzoate-AMP ligase"/>
    <property type="match status" value="1"/>
</dbReference>
<dbReference type="Gene3D" id="3.30.300.30">
    <property type="match status" value="1"/>
</dbReference>
<evidence type="ECO:0000256" key="4">
    <source>
        <dbReference type="ARBA" id="ARBA00023098"/>
    </source>
</evidence>
<dbReference type="Gene3D" id="3.40.50.12780">
    <property type="entry name" value="N-terminal domain of ligase-like"/>
    <property type="match status" value="1"/>
</dbReference>
<keyword evidence="2 7" id="KW-0436">Ligase</keyword>
<dbReference type="Pfam" id="PF13193">
    <property type="entry name" value="AMP-binding_C"/>
    <property type="match status" value="1"/>
</dbReference>
<dbReference type="RefSeq" id="WP_317745608.1">
    <property type="nucleotide sequence ID" value="NZ_JAWLUP010000006.1"/>
</dbReference>
<dbReference type="InterPro" id="IPR020845">
    <property type="entry name" value="AMP-binding_CS"/>
</dbReference>
<evidence type="ECO:0000259" key="5">
    <source>
        <dbReference type="Pfam" id="PF00501"/>
    </source>
</evidence>
<gene>
    <name evidence="7" type="ORF">R4315_05345</name>
</gene>
<dbReference type="SUPFAM" id="SSF56801">
    <property type="entry name" value="Acetyl-CoA synthetase-like"/>
    <property type="match status" value="1"/>
</dbReference>
<dbReference type="Proteomes" id="UP001185863">
    <property type="component" value="Unassembled WGS sequence"/>
</dbReference>
<evidence type="ECO:0000259" key="6">
    <source>
        <dbReference type="Pfam" id="PF13193"/>
    </source>
</evidence>
<keyword evidence="4" id="KW-0443">Lipid metabolism</keyword>
<comment type="caution">
    <text evidence="7">The sequence shown here is derived from an EMBL/GenBank/DDBJ whole genome shotgun (WGS) entry which is preliminary data.</text>
</comment>
<dbReference type="InterPro" id="IPR045851">
    <property type="entry name" value="AMP-bd_C_sf"/>
</dbReference>
<dbReference type="PANTHER" id="PTHR43859:SF4">
    <property type="entry name" value="BUTANOATE--COA LIGASE AAE1-RELATED"/>
    <property type="match status" value="1"/>
</dbReference>
<evidence type="ECO:0000313" key="8">
    <source>
        <dbReference type="Proteomes" id="UP001185863"/>
    </source>
</evidence>
<dbReference type="Pfam" id="PF00501">
    <property type="entry name" value="AMP-binding"/>
    <property type="match status" value="1"/>
</dbReference>
<feature type="domain" description="AMP-binding enzyme C-terminal" evidence="6">
    <location>
        <begin position="451"/>
        <end position="526"/>
    </location>
</feature>
<evidence type="ECO:0000256" key="2">
    <source>
        <dbReference type="ARBA" id="ARBA00022598"/>
    </source>
</evidence>
<reference evidence="7" key="1">
    <citation type="submission" date="2023-10" db="EMBL/GenBank/DDBJ databases">
        <title>Development of a sustainable strategy for remediation of hydrocarbon-contaminated territories based on the waste exchange concept.</title>
        <authorList>
            <person name="Krivoruchko A."/>
        </authorList>
    </citation>
    <scope>NUCLEOTIDE SEQUENCE</scope>
    <source>
        <strain evidence="7">IEGM 68</strain>
    </source>
</reference>
<dbReference type="InterPro" id="IPR042099">
    <property type="entry name" value="ANL_N_sf"/>
</dbReference>
<dbReference type="InterPro" id="IPR000873">
    <property type="entry name" value="AMP-dep_synth/lig_dom"/>
</dbReference>
<evidence type="ECO:0000256" key="1">
    <source>
        <dbReference type="ARBA" id="ARBA00006432"/>
    </source>
</evidence>
<accession>A0AAE5A4W1</accession>
<dbReference type="GO" id="GO:0016874">
    <property type="term" value="F:ligase activity"/>
    <property type="evidence" value="ECO:0007669"/>
    <property type="project" value="UniProtKB-KW"/>
</dbReference>
<sequence length="547" mass="59775">MRSTMNDGPLSLARLLRYATTAHSAAIVSTWTDSGCRRRTYGEMAPRMAQLANALQGLGIERSDRVATFMWNNSEHLEVYAAVPAMGAVVHPLNIRLSPSQVGYVANHAEDQVVIVDASLLSAFGQALPMMTTVRHVVVVGALPESFQAPAHVAVHDYEELLADQSETYCWPDIDERSAAAMCYTSGTTGDPKGVVYSHRSLYLHALHVTTSMGMGLSTRDTCLVIVPMFHVNAWSLPYASMMSGASLLMPDRFLQPEPLLAMLAAERPTVAAAVPTIYTGILQALARTPQDLTHLQRVFVGGSAAPLSLLQAYEDELGVTLIQGWGMTETSSVSATAALPAGHSGDDPWAYRATQGQFAPLVDYRLKNDAGEAVANDGVSLGELQVRGPWVTAAYYARDDAERQRYAESFDGDWLRTGDIGRVSPDGYLTLVDRAKDVIKSGGEWISSVELENDLMAHPHVAEAAVFGIPDRKWDERPCAVVVLEEGVRRDPMVLRDHLSGRLPKWQLPDSWVYLDEVPKTSVGKFDKKLLRQQFADGHLEVLSSE</sequence>
<protein>
    <submittedName>
        <fullName evidence="7">Fatty acid--CoA ligase</fullName>
    </submittedName>
</protein>
<keyword evidence="3" id="KW-0276">Fatty acid metabolism</keyword>
<dbReference type="InterPro" id="IPR025110">
    <property type="entry name" value="AMP-bd_C"/>
</dbReference>
<dbReference type="PROSITE" id="PS00455">
    <property type="entry name" value="AMP_BINDING"/>
    <property type="match status" value="1"/>
</dbReference>
<dbReference type="NCBIfam" id="NF004837">
    <property type="entry name" value="PRK06187.1"/>
    <property type="match status" value="1"/>
</dbReference>
<dbReference type="AlphaFoldDB" id="A0AAE5A4W1"/>
<evidence type="ECO:0000313" key="7">
    <source>
        <dbReference type="EMBL" id="MDV7263977.1"/>
    </source>
</evidence>